<evidence type="ECO:0000256" key="2">
    <source>
        <dbReference type="ARBA" id="ARBA00023015"/>
    </source>
</evidence>
<evidence type="ECO:0000256" key="5">
    <source>
        <dbReference type="PROSITE-ProRule" id="PRU00023"/>
    </source>
</evidence>
<dbReference type="GO" id="GO:0000978">
    <property type="term" value="F:RNA polymerase II cis-regulatory region sequence-specific DNA binding"/>
    <property type="evidence" value="ECO:0007669"/>
    <property type="project" value="TreeGrafter"/>
</dbReference>
<dbReference type="Gene3D" id="1.25.40.20">
    <property type="entry name" value="Ankyrin repeat-containing domain"/>
    <property type="match status" value="2"/>
</dbReference>
<comment type="caution">
    <text evidence="8">The sequence shown here is derived from an EMBL/GenBank/DDBJ whole genome shotgun (WGS) entry which is preliminary data.</text>
</comment>
<dbReference type="InterPro" id="IPR007219">
    <property type="entry name" value="XnlR_reg_dom"/>
</dbReference>
<dbReference type="PROSITE" id="PS50297">
    <property type="entry name" value="ANK_REP_REGION"/>
    <property type="match status" value="1"/>
</dbReference>
<feature type="repeat" description="ANK" evidence="5">
    <location>
        <begin position="1198"/>
        <end position="1230"/>
    </location>
</feature>
<feature type="compositionally biased region" description="Low complexity" evidence="6">
    <location>
        <begin position="1404"/>
        <end position="1414"/>
    </location>
</feature>
<dbReference type="Pfam" id="PF12796">
    <property type="entry name" value="Ank_2"/>
    <property type="match status" value="3"/>
</dbReference>
<dbReference type="SUPFAM" id="SSF48403">
    <property type="entry name" value="Ankyrin repeat"/>
    <property type="match status" value="1"/>
</dbReference>
<feature type="compositionally biased region" description="Low complexity" evidence="6">
    <location>
        <begin position="957"/>
        <end position="969"/>
    </location>
</feature>
<dbReference type="CDD" id="cd12148">
    <property type="entry name" value="fungal_TF_MHR"/>
    <property type="match status" value="1"/>
</dbReference>
<keyword evidence="1" id="KW-0479">Metal-binding</keyword>
<proteinExistence type="predicted"/>
<dbReference type="GO" id="GO:0000981">
    <property type="term" value="F:DNA-binding transcription factor activity, RNA polymerase II-specific"/>
    <property type="evidence" value="ECO:0007669"/>
    <property type="project" value="InterPro"/>
</dbReference>
<feature type="domain" description="Zn(2)-C6 fungal-type" evidence="7">
    <location>
        <begin position="26"/>
        <end position="54"/>
    </location>
</feature>
<gene>
    <name evidence="8" type="ORF">FSARC_4284</name>
</gene>
<feature type="repeat" description="ANK" evidence="5">
    <location>
        <begin position="1165"/>
        <end position="1197"/>
    </location>
</feature>
<dbReference type="PROSITE" id="PS50088">
    <property type="entry name" value="ANK_REPEAT"/>
    <property type="match status" value="5"/>
</dbReference>
<feature type="repeat" description="ANK" evidence="5">
    <location>
        <begin position="1070"/>
        <end position="1098"/>
    </location>
</feature>
<dbReference type="OrthoDB" id="3364175at2759"/>
<keyword evidence="9" id="KW-1185">Reference proteome</keyword>
<feature type="region of interest" description="Disordered" evidence="6">
    <location>
        <begin position="1"/>
        <end position="24"/>
    </location>
</feature>
<dbReference type="Pfam" id="PF04082">
    <property type="entry name" value="Fungal_trans"/>
    <property type="match status" value="1"/>
</dbReference>
<sequence length="1427" mass="155093">MDLKSIKPSPSQATPKPDPAAEEPTTCRECRRRKVKCDGVMPVCSICKKYRRHCLQLTLLEERLEKAEVVLRRHYTDSQIAEMLEGPKEALKVDSKAPETASAPTPAPAPTPASGPANLPTTAGSNTDNLMQLPTPNTGLYMPSPSSVGTFTTDPLLLAPIGELQAIAGPWAGLQDTSFEIAPTPADNCEWNEQEVSWGTYDPTTWQITNDGNASQAIMDGMASLSIGDQKKGYFGAASGAALLRQILSARPDGEEVDAEVALHQIESLFQQHSDHSQWFRSQAMLTRVAVENLIDAFFVFYHPTFPIVHEPTFRAQYAGTLACANKGHWNTLANIIAALGSFASSNVADATDLPIFQAAQKSLFSNYLEVGNLTLIQAFGLASTYMQKRNKPNTGFNYAGLAIRLAIGLGLHKDLEGNSLSPLQTETRRRIWWCLCVLDVGATITYGRPLNWPQAGVETMFPVNIHEKSLTHDSDSYPPEVDGITTYTYLRVQSAYHLNTMTIYNRLITSPFPSATDLITLDDVCIGSWLAQVPYYYHAFPPSDSEFALGIGISEWRYRNLRIVMYRPFLVRWAQPSSQNTQHTLTSSENLAVFRCLDAAKESITSIQAYWTSRSHSRLAAFYILYFLFHATLIPVHCLRQNPHHSLAADWRSQIQASLIVMGAMAELNPNSSKCRDITLKLCWPHLDEDGSHTFCDSATFMPGTTDSEAASIISGYNTWTCSQETLDFEASAHARLQHHVVRVHLDVHNFQLVSAMDESSIASLVILCTSISTRAEDSAAEAVKLAGDLGRDAQHVLQLNFVSTALDQLKSHAARLEGALHAGAVVSQQMRDALARSLEACESTMATSHKQLMGLQPGVLKTSDTSFLMAYGGFVMTHGQLFDFVIKVLAFTETSQQEKRLDSPVGKQTFEQAETATRLVASSRDVQFDEDTTSGSGSTQLFHEQDPATNTVDAPPSYSTSTTVSPGPINPIDGPERSKGSSFFRSLTSAFRHKPDPFVSALCQAVMHGHERQVSDLISQGAKINGRNEDGNTPFKCAIISDQAGTARILLSAGAKSSTSASILELPPLFQAVSMGSLNVARVLIEFGASVNSKAVSGTPHFVQIVTEGNVAAAEFLISNGAEANTRTQGGQFVITIAARQDNVEMARLLLDHGADVNATDITGCPILSTAFEKRSTSMIGLLLERGANANARSQWGGTILFHAISNKELDIARQLLNGGADPGSKDGHSQPILVQLIRHGLLRTDNTVEAVRLLLDNGADPDTTDIAYGLPIICHAVEMPNAGVVEEILRHGAKTKVRMLAGQTLLTYSIDVNRRDHINVLLGYGVDINEVDGLNRTPLSLALLRIDYNLTKMLVEHGADPTAKTNEQAVKFIKALRRNDLLELLGLTEGARNGNSPRVPGPSAEASGSSAVPPPSYEIAAGKF</sequence>
<feature type="compositionally biased region" description="Polar residues" evidence="6">
    <location>
        <begin position="935"/>
        <end position="954"/>
    </location>
</feature>
<dbReference type="InterPro" id="IPR001138">
    <property type="entry name" value="Zn2Cys6_DnaBD"/>
</dbReference>
<dbReference type="SUPFAM" id="SSF57701">
    <property type="entry name" value="Zn2/Cys6 DNA-binding domain"/>
    <property type="match status" value="1"/>
</dbReference>
<feature type="region of interest" description="Disordered" evidence="6">
    <location>
        <begin position="925"/>
        <end position="983"/>
    </location>
</feature>
<evidence type="ECO:0000256" key="3">
    <source>
        <dbReference type="ARBA" id="ARBA00023163"/>
    </source>
</evidence>
<protein>
    <recommendedName>
        <fullName evidence="7">Zn(2)-C6 fungal-type domain-containing protein</fullName>
    </recommendedName>
</protein>
<evidence type="ECO:0000313" key="9">
    <source>
        <dbReference type="Proteomes" id="UP000622797"/>
    </source>
</evidence>
<accession>A0A8H4U219</accession>
<dbReference type="Pfam" id="PF00172">
    <property type="entry name" value="Zn_clus"/>
    <property type="match status" value="1"/>
</dbReference>
<dbReference type="GO" id="GO:0000435">
    <property type="term" value="P:positive regulation of transcription from RNA polymerase II promoter by galactose"/>
    <property type="evidence" value="ECO:0007669"/>
    <property type="project" value="TreeGrafter"/>
</dbReference>
<dbReference type="GO" id="GO:0005634">
    <property type="term" value="C:nucleus"/>
    <property type="evidence" value="ECO:0007669"/>
    <property type="project" value="TreeGrafter"/>
</dbReference>
<keyword evidence="2" id="KW-0805">Transcription regulation</keyword>
<dbReference type="InterPro" id="IPR051127">
    <property type="entry name" value="Fungal_SecMet_Regulators"/>
</dbReference>
<dbReference type="Gene3D" id="4.10.240.10">
    <property type="entry name" value="Zn(2)-C6 fungal-type DNA-binding domain"/>
    <property type="match status" value="1"/>
</dbReference>
<dbReference type="PROSITE" id="PS00463">
    <property type="entry name" value="ZN2_CY6_FUNGAL_1"/>
    <property type="match status" value="1"/>
</dbReference>
<reference evidence="8" key="1">
    <citation type="journal article" date="2020" name="BMC Genomics">
        <title>Correction to: Identification and distribution of gene clusters required for synthesis of sphingolipid metabolism inhibitors in diverse species of the filamentous fungus Fusarium.</title>
        <authorList>
            <person name="Kim H.S."/>
            <person name="Lohmar J.M."/>
            <person name="Busman M."/>
            <person name="Brown D.W."/>
            <person name="Naumann T.A."/>
            <person name="Divon H.H."/>
            <person name="Lysoe E."/>
            <person name="Uhlig S."/>
            <person name="Proctor R.H."/>
        </authorList>
    </citation>
    <scope>NUCLEOTIDE SEQUENCE</scope>
    <source>
        <strain evidence="8">NRRL 20472</strain>
    </source>
</reference>
<name>A0A8H4U219_9HYPO</name>
<dbReference type="EMBL" id="JABEXW010000202">
    <property type="protein sequence ID" value="KAF4968338.1"/>
    <property type="molecule type" value="Genomic_DNA"/>
</dbReference>
<dbReference type="SMART" id="SM00248">
    <property type="entry name" value="ANK"/>
    <property type="match status" value="10"/>
</dbReference>
<dbReference type="Proteomes" id="UP000622797">
    <property type="component" value="Unassembled WGS sequence"/>
</dbReference>
<dbReference type="InterPro" id="IPR036864">
    <property type="entry name" value="Zn2-C6_fun-type_DNA-bd_sf"/>
</dbReference>
<evidence type="ECO:0000256" key="6">
    <source>
        <dbReference type="SAM" id="MobiDB-lite"/>
    </source>
</evidence>
<reference evidence="8" key="2">
    <citation type="submission" date="2020-05" db="EMBL/GenBank/DDBJ databases">
        <authorList>
            <person name="Kim H.-S."/>
            <person name="Proctor R.H."/>
            <person name="Brown D.W."/>
        </authorList>
    </citation>
    <scope>NUCLEOTIDE SEQUENCE</scope>
    <source>
        <strain evidence="8">NRRL 20472</strain>
    </source>
</reference>
<keyword evidence="3" id="KW-0804">Transcription</keyword>
<feature type="region of interest" description="Disordered" evidence="6">
    <location>
        <begin position="1395"/>
        <end position="1419"/>
    </location>
</feature>
<dbReference type="InterPro" id="IPR036770">
    <property type="entry name" value="Ankyrin_rpt-contain_sf"/>
</dbReference>
<dbReference type="PROSITE" id="PS50048">
    <property type="entry name" value="ZN2_CY6_FUNGAL_2"/>
    <property type="match status" value="1"/>
</dbReference>
<feature type="compositionally biased region" description="Polar residues" evidence="6">
    <location>
        <begin position="119"/>
        <end position="137"/>
    </location>
</feature>
<feature type="repeat" description="ANK" evidence="5">
    <location>
        <begin position="1132"/>
        <end position="1164"/>
    </location>
</feature>
<organism evidence="8 9">
    <name type="scientific">Fusarium sarcochroum</name>
    <dbReference type="NCBI Taxonomy" id="1208366"/>
    <lineage>
        <taxon>Eukaryota</taxon>
        <taxon>Fungi</taxon>
        <taxon>Dikarya</taxon>
        <taxon>Ascomycota</taxon>
        <taxon>Pezizomycotina</taxon>
        <taxon>Sordariomycetes</taxon>
        <taxon>Hypocreomycetidae</taxon>
        <taxon>Hypocreales</taxon>
        <taxon>Nectriaceae</taxon>
        <taxon>Fusarium</taxon>
        <taxon>Fusarium lateritium species complex</taxon>
    </lineage>
</organism>
<feature type="region of interest" description="Disordered" evidence="6">
    <location>
        <begin position="91"/>
        <end position="137"/>
    </location>
</feature>
<dbReference type="SMART" id="SM00066">
    <property type="entry name" value="GAL4"/>
    <property type="match status" value="1"/>
</dbReference>
<keyword evidence="4" id="KW-0539">Nucleus</keyword>
<dbReference type="GO" id="GO:0006351">
    <property type="term" value="P:DNA-templated transcription"/>
    <property type="evidence" value="ECO:0007669"/>
    <property type="project" value="InterPro"/>
</dbReference>
<dbReference type="InterPro" id="IPR002110">
    <property type="entry name" value="Ankyrin_rpt"/>
</dbReference>
<keyword evidence="5" id="KW-0040">ANK repeat</keyword>
<evidence type="ECO:0000313" key="8">
    <source>
        <dbReference type="EMBL" id="KAF4968338.1"/>
    </source>
</evidence>
<dbReference type="PANTHER" id="PTHR47424:SF2">
    <property type="entry name" value="TRANSCRIPTION FACTOR DOMAIN-CONTAINING PROTEIN-RELATED"/>
    <property type="match status" value="1"/>
</dbReference>
<dbReference type="GO" id="GO:0008270">
    <property type="term" value="F:zinc ion binding"/>
    <property type="evidence" value="ECO:0007669"/>
    <property type="project" value="InterPro"/>
</dbReference>
<feature type="repeat" description="ANK" evidence="5">
    <location>
        <begin position="1337"/>
        <end position="1369"/>
    </location>
</feature>
<evidence type="ECO:0000259" key="7">
    <source>
        <dbReference type="PROSITE" id="PS50048"/>
    </source>
</evidence>
<dbReference type="CDD" id="cd00067">
    <property type="entry name" value="GAL4"/>
    <property type="match status" value="1"/>
</dbReference>
<dbReference type="SMART" id="SM00906">
    <property type="entry name" value="Fungal_trans"/>
    <property type="match status" value="1"/>
</dbReference>
<evidence type="ECO:0000256" key="1">
    <source>
        <dbReference type="ARBA" id="ARBA00022723"/>
    </source>
</evidence>
<dbReference type="PANTHER" id="PTHR47424">
    <property type="entry name" value="REGULATORY PROTEIN GAL4"/>
    <property type="match status" value="1"/>
</dbReference>
<evidence type="ECO:0000256" key="4">
    <source>
        <dbReference type="ARBA" id="ARBA00023242"/>
    </source>
</evidence>